<dbReference type="Pfam" id="PF14291">
    <property type="entry name" value="DUF4371"/>
    <property type="match status" value="2"/>
</dbReference>
<keyword evidence="3" id="KW-1185">Reference proteome</keyword>
<dbReference type="PANTHER" id="PTHR45749:SF34">
    <property type="entry name" value="ZINC FINGER MYM-TYPE PROTEIN 1-LIKE"/>
    <property type="match status" value="1"/>
</dbReference>
<reference evidence="2 3" key="1">
    <citation type="journal article" date="2017" name="Nat. Commun.">
        <title>Genome assembly with in vitro proximity ligation data and whole-genome triplication in lettuce.</title>
        <authorList>
            <person name="Reyes-Chin-Wo S."/>
            <person name="Wang Z."/>
            <person name="Yang X."/>
            <person name="Kozik A."/>
            <person name="Arikit S."/>
            <person name="Song C."/>
            <person name="Xia L."/>
            <person name="Froenicke L."/>
            <person name="Lavelle D.O."/>
            <person name="Truco M.J."/>
            <person name="Xia R."/>
            <person name="Zhu S."/>
            <person name="Xu C."/>
            <person name="Xu H."/>
            <person name="Xu X."/>
            <person name="Cox K."/>
            <person name="Korf I."/>
            <person name="Meyers B.C."/>
            <person name="Michelmore R.W."/>
        </authorList>
    </citation>
    <scope>NUCLEOTIDE SEQUENCE [LARGE SCALE GENOMIC DNA]</scope>
    <source>
        <strain evidence="3">cv. Salinas</strain>
        <tissue evidence="2">Seedlings</tissue>
    </source>
</reference>
<dbReference type="InterPro" id="IPR025398">
    <property type="entry name" value="DUF4371"/>
</dbReference>
<dbReference type="PANTHER" id="PTHR45749">
    <property type="match status" value="1"/>
</dbReference>
<organism evidence="2 3">
    <name type="scientific">Lactuca sativa</name>
    <name type="common">Garden lettuce</name>
    <dbReference type="NCBI Taxonomy" id="4236"/>
    <lineage>
        <taxon>Eukaryota</taxon>
        <taxon>Viridiplantae</taxon>
        <taxon>Streptophyta</taxon>
        <taxon>Embryophyta</taxon>
        <taxon>Tracheophyta</taxon>
        <taxon>Spermatophyta</taxon>
        <taxon>Magnoliopsida</taxon>
        <taxon>eudicotyledons</taxon>
        <taxon>Gunneridae</taxon>
        <taxon>Pentapetalae</taxon>
        <taxon>asterids</taxon>
        <taxon>campanulids</taxon>
        <taxon>Asterales</taxon>
        <taxon>Asteraceae</taxon>
        <taxon>Cichorioideae</taxon>
        <taxon>Cichorieae</taxon>
        <taxon>Lactucinae</taxon>
        <taxon>Lactuca</taxon>
    </lineage>
</organism>
<name>A0A9R1UJG2_LACSA</name>
<comment type="caution">
    <text evidence="2">The sequence shown here is derived from an EMBL/GenBank/DDBJ whole genome shotgun (WGS) entry which is preliminary data.</text>
</comment>
<feature type="domain" description="DUF4371" evidence="1">
    <location>
        <begin position="164"/>
        <end position="240"/>
    </location>
</feature>
<protein>
    <recommendedName>
        <fullName evidence="1">DUF4371 domain-containing protein</fullName>
    </recommendedName>
</protein>
<dbReference type="AlphaFoldDB" id="A0A9R1UJG2"/>
<evidence type="ECO:0000259" key="1">
    <source>
        <dbReference type="Pfam" id="PF14291"/>
    </source>
</evidence>
<dbReference type="EMBL" id="NBSK02000009">
    <property type="protein sequence ID" value="KAJ0188279.1"/>
    <property type="molecule type" value="Genomic_DNA"/>
</dbReference>
<dbReference type="Proteomes" id="UP000235145">
    <property type="component" value="Unassembled WGS sequence"/>
</dbReference>
<evidence type="ECO:0000313" key="2">
    <source>
        <dbReference type="EMBL" id="KAJ0188279.1"/>
    </source>
</evidence>
<proteinExistence type="predicted"/>
<sequence>MMNQESRMSLHKFYKKKEDSEQQHKYTNAGLNSLPVDPIKEDVAFSCYLFKSSIPNQGGSYHFVKFGFKAWNRKSGIVKHKEGIPHTIAVQKCQSLMNQRQSITFAFEKQTTLQEKEYRSRLNASIDCVRFLLRQGSRCVKECPKNAQMKCGESHKDIVQACSDSRDVSCKEQMTLVLRYVNRKGEVVEMFVGLRNVSDISTLSLKATIYDMLSKWNLSPSRIRGQGYDGDSNMSGAFNGL</sequence>
<accession>A0A9R1UJG2</accession>
<gene>
    <name evidence="2" type="ORF">LSAT_V11C900493480</name>
</gene>
<feature type="domain" description="DUF4371" evidence="1">
    <location>
        <begin position="63"/>
        <end position="136"/>
    </location>
</feature>
<evidence type="ECO:0000313" key="3">
    <source>
        <dbReference type="Proteomes" id="UP000235145"/>
    </source>
</evidence>